<dbReference type="Proteomes" id="UP000718451">
    <property type="component" value="Unassembled WGS sequence"/>
</dbReference>
<keyword evidence="1" id="KW-0732">Signal</keyword>
<evidence type="ECO:0000313" key="3">
    <source>
        <dbReference type="Proteomes" id="UP000718451"/>
    </source>
</evidence>
<dbReference type="EMBL" id="JAAWWL010000002">
    <property type="protein sequence ID" value="NKI32178.1"/>
    <property type="molecule type" value="Genomic_DNA"/>
</dbReference>
<protein>
    <recommendedName>
        <fullName evidence="4">DUF3299 domain-containing protein</fullName>
    </recommendedName>
</protein>
<evidence type="ECO:0000256" key="1">
    <source>
        <dbReference type="SAM" id="SignalP"/>
    </source>
</evidence>
<dbReference type="RefSeq" id="WP_168552395.1">
    <property type="nucleotide sequence ID" value="NZ_JAAWWL010000002.1"/>
</dbReference>
<evidence type="ECO:0008006" key="4">
    <source>
        <dbReference type="Google" id="ProtNLM"/>
    </source>
</evidence>
<reference evidence="2 3" key="1">
    <citation type="submission" date="2020-04" db="EMBL/GenBank/DDBJ databases">
        <authorList>
            <person name="Yoon J."/>
        </authorList>
    </citation>
    <scope>NUCLEOTIDE SEQUENCE [LARGE SCALE GENOMIC DNA]</scope>
    <source>
        <strain evidence="2 3">DJ-13</strain>
    </source>
</reference>
<evidence type="ECO:0000313" key="2">
    <source>
        <dbReference type="EMBL" id="NKI32178.1"/>
    </source>
</evidence>
<sequence>MHKILFFLISIFSFQVALSQVELTWADFADVNFEAQYNQEYDTHFLMPTFGQKIMGYHGKEVSITGYFLDISGTGEVLLLSSNPMASCFFCGAAGPESIIEVVFNEIPPFITDQVVKVTGTLQLNGDNVDRCNYILKNATGKLIN</sequence>
<comment type="caution">
    <text evidence="2">The sequence shown here is derived from an EMBL/GenBank/DDBJ whole genome shotgun (WGS) entry which is preliminary data.</text>
</comment>
<feature type="signal peptide" evidence="1">
    <location>
        <begin position="1"/>
        <end position="19"/>
    </location>
</feature>
<accession>A0ABX1GRC1</accession>
<gene>
    <name evidence="2" type="ORF">HCU67_09515</name>
</gene>
<keyword evidence="3" id="KW-1185">Reference proteome</keyword>
<proteinExistence type="predicted"/>
<feature type="chain" id="PRO_5045106794" description="DUF3299 domain-containing protein" evidence="1">
    <location>
        <begin position="20"/>
        <end position="145"/>
    </location>
</feature>
<organism evidence="2 3">
    <name type="scientific">Croceivirga thetidis</name>
    <dbReference type="NCBI Taxonomy" id="2721623"/>
    <lineage>
        <taxon>Bacteria</taxon>
        <taxon>Pseudomonadati</taxon>
        <taxon>Bacteroidota</taxon>
        <taxon>Flavobacteriia</taxon>
        <taxon>Flavobacteriales</taxon>
        <taxon>Flavobacteriaceae</taxon>
        <taxon>Croceivirga</taxon>
    </lineage>
</organism>
<name>A0ABX1GRC1_9FLAO</name>